<comment type="caution">
    <text evidence="2">The sequence shown here is derived from an EMBL/GenBank/DDBJ whole genome shotgun (WGS) entry which is preliminary data.</text>
</comment>
<gene>
    <name evidence="2" type="ORF">SHERM_15015</name>
</gene>
<dbReference type="EMBL" id="CACSLK010012206">
    <property type="protein sequence ID" value="CAA0814748.1"/>
    <property type="molecule type" value="Genomic_DNA"/>
</dbReference>
<feature type="compositionally biased region" description="Polar residues" evidence="1">
    <location>
        <begin position="28"/>
        <end position="50"/>
    </location>
</feature>
<evidence type="ECO:0000313" key="3">
    <source>
        <dbReference type="Proteomes" id="UP001153555"/>
    </source>
</evidence>
<sequence>RNSERKILEIVDQKTIEKRSAIHDKTKATLNRQKSHTGQPQKDFQTNVNGKMTPRVTAANGQQL</sequence>
<evidence type="ECO:0000256" key="1">
    <source>
        <dbReference type="SAM" id="MobiDB-lite"/>
    </source>
</evidence>
<protein>
    <submittedName>
        <fullName evidence="2">Uncharacterized protein</fullName>
    </submittedName>
</protein>
<dbReference type="Proteomes" id="UP001153555">
    <property type="component" value="Unassembled WGS sequence"/>
</dbReference>
<accession>A0A9N7MUW8</accession>
<organism evidence="2 3">
    <name type="scientific">Striga hermonthica</name>
    <name type="common">Purple witchweed</name>
    <name type="synonym">Buchnera hermonthica</name>
    <dbReference type="NCBI Taxonomy" id="68872"/>
    <lineage>
        <taxon>Eukaryota</taxon>
        <taxon>Viridiplantae</taxon>
        <taxon>Streptophyta</taxon>
        <taxon>Embryophyta</taxon>
        <taxon>Tracheophyta</taxon>
        <taxon>Spermatophyta</taxon>
        <taxon>Magnoliopsida</taxon>
        <taxon>eudicotyledons</taxon>
        <taxon>Gunneridae</taxon>
        <taxon>Pentapetalae</taxon>
        <taxon>asterids</taxon>
        <taxon>lamiids</taxon>
        <taxon>Lamiales</taxon>
        <taxon>Orobanchaceae</taxon>
        <taxon>Buchnereae</taxon>
        <taxon>Striga</taxon>
    </lineage>
</organism>
<proteinExistence type="predicted"/>
<reference evidence="2" key="1">
    <citation type="submission" date="2019-12" db="EMBL/GenBank/DDBJ databases">
        <authorList>
            <person name="Scholes J."/>
        </authorList>
    </citation>
    <scope>NUCLEOTIDE SEQUENCE</scope>
</reference>
<dbReference type="AlphaFoldDB" id="A0A9N7MUW8"/>
<name>A0A9N7MUW8_STRHE</name>
<feature type="region of interest" description="Disordered" evidence="1">
    <location>
        <begin position="21"/>
        <end position="64"/>
    </location>
</feature>
<evidence type="ECO:0000313" key="2">
    <source>
        <dbReference type="EMBL" id="CAA0814748.1"/>
    </source>
</evidence>
<feature type="non-terminal residue" evidence="2">
    <location>
        <position position="1"/>
    </location>
</feature>
<keyword evidence="3" id="KW-1185">Reference proteome</keyword>
<feature type="non-terminal residue" evidence="2">
    <location>
        <position position="64"/>
    </location>
</feature>